<accession>A0A0D2SCI8</accession>
<organism evidence="1 2">
    <name type="scientific">Gossypium raimondii</name>
    <name type="common">Peruvian cotton</name>
    <name type="synonym">Gossypium klotzschianum subsp. raimondii</name>
    <dbReference type="NCBI Taxonomy" id="29730"/>
    <lineage>
        <taxon>Eukaryota</taxon>
        <taxon>Viridiplantae</taxon>
        <taxon>Streptophyta</taxon>
        <taxon>Embryophyta</taxon>
        <taxon>Tracheophyta</taxon>
        <taxon>Spermatophyta</taxon>
        <taxon>Magnoliopsida</taxon>
        <taxon>eudicotyledons</taxon>
        <taxon>Gunneridae</taxon>
        <taxon>Pentapetalae</taxon>
        <taxon>rosids</taxon>
        <taxon>malvids</taxon>
        <taxon>Malvales</taxon>
        <taxon>Malvaceae</taxon>
        <taxon>Malvoideae</taxon>
        <taxon>Gossypium</taxon>
    </lineage>
</organism>
<evidence type="ECO:0000313" key="1">
    <source>
        <dbReference type="EMBL" id="KJB80862.1"/>
    </source>
</evidence>
<sequence>MDDLFILLLINADLPLPPVMVARTDDTEDSSMFMNIGFSISFLINSIRKMHISFCCVNAHVSFLFMAENIQGIFLSI</sequence>
<reference evidence="1 2" key="1">
    <citation type="journal article" date="2012" name="Nature">
        <title>Repeated polyploidization of Gossypium genomes and the evolution of spinnable cotton fibres.</title>
        <authorList>
            <person name="Paterson A.H."/>
            <person name="Wendel J.F."/>
            <person name="Gundlach H."/>
            <person name="Guo H."/>
            <person name="Jenkins J."/>
            <person name="Jin D."/>
            <person name="Llewellyn D."/>
            <person name="Showmaker K.C."/>
            <person name="Shu S."/>
            <person name="Udall J."/>
            <person name="Yoo M.J."/>
            <person name="Byers R."/>
            <person name="Chen W."/>
            <person name="Doron-Faigenboim A."/>
            <person name="Duke M.V."/>
            <person name="Gong L."/>
            <person name="Grimwood J."/>
            <person name="Grover C."/>
            <person name="Grupp K."/>
            <person name="Hu G."/>
            <person name="Lee T.H."/>
            <person name="Li J."/>
            <person name="Lin L."/>
            <person name="Liu T."/>
            <person name="Marler B.S."/>
            <person name="Page J.T."/>
            <person name="Roberts A.W."/>
            <person name="Romanel E."/>
            <person name="Sanders W.S."/>
            <person name="Szadkowski E."/>
            <person name="Tan X."/>
            <person name="Tang H."/>
            <person name="Xu C."/>
            <person name="Wang J."/>
            <person name="Wang Z."/>
            <person name="Zhang D."/>
            <person name="Zhang L."/>
            <person name="Ashrafi H."/>
            <person name="Bedon F."/>
            <person name="Bowers J.E."/>
            <person name="Brubaker C.L."/>
            <person name="Chee P.W."/>
            <person name="Das S."/>
            <person name="Gingle A.R."/>
            <person name="Haigler C.H."/>
            <person name="Harker D."/>
            <person name="Hoffmann L.V."/>
            <person name="Hovav R."/>
            <person name="Jones D.C."/>
            <person name="Lemke C."/>
            <person name="Mansoor S."/>
            <person name="ur Rahman M."/>
            <person name="Rainville L.N."/>
            <person name="Rambani A."/>
            <person name="Reddy U.K."/>
            <person name="Rong J.K."/>
            <person name="Saranga Y."/>
            <person name="Scheffler B.E."/>
            <person name="Scheffler J.A."/>
            <person name="Stelly D.M."/>
            <person name="Triplett B.A."/>
            <person name="Van Deynze A."/>
            <person name="Vaslin M.F."/>
            <person name="Waghmare V.N."/>
            <person name="Walford S.A."/>
            <person name="Wright R.J."/>
            <person name="Zaki E.A."/>
            <person name="Zhang T."/>
            <person name="Dennis E.S."/>
            <person name="Mayer K.F."/>
            <person name="Peterson D.G."/>
            <person name="Rokhsar D.S."/>
            <person name="Wang X."/>
            <person name="Schmutz J."/>
        </authorList>
    </citation>
    <scope>NUCLEOTIDE SEQUENCE [LARGE SCALE GENOMIC DNA]</scope>
</reference>
<keyword evidence="2" id="KW-1185">Reference proteome</keyword>
<dbReference type="Proteomes" id="UP000032304">
    <property type="component" value="Chromosome 13"/>
</dbReference>
<evidence type="ECO:0000313" key="2">
    <source>
        <dbReference type="Proteomes" id="UP000032304"/>
    </source>
</evidence>
<dbReference type="EMBL" id="CM001752">
    <property type="protein sequence ID" value="KJB80862.1"/>
    <property type="molecule type" value="Genomic_DNA"/>
</dbReference>
<gene>
    <name evidence="1" type="ORF">B456_013G118600</name>
</gene>
<proteinExistence type="predicted"/>
<dbReference type="AlphaFoldDB" id="A0A0D2SCI8"/>
<protein>
    <submittedName>
        <fullName evidence="1">Uncharacterized protein</fullName>
    </submittedName>
</protein>
<dbReference type="Gramene" id="KJB80862">
    <property type="protein sequence ID" value="KJB80862"/>
    <property type="gene ID" value="B456_013G118600"/>
</dbReference>
<name>A0A0D2SCI8_GOSRA</name>